<protein>
    <submittedName>
        <fullName evidence="1">Uncharacterized protein</fullName>
    </submittedName>
</protein>
<accession>G5JEG4</accession>
<gene>
    <name evidence="1" type="ORF">CWATWH0003_B151</name>
</gene>
<name>G5JEG4_CROWT</name>
<dbReference type="EMBL" id="AESD01001015">
    <property type="protein sequence ID" value="EHJ09420.1"/>
    <property type="molecule type" value="Genomic_DNA"/>
</dbReference>
<dbReference type="Proteomes" id="UP000003477">
    <property type="component" value="Unassembled WGS sequence"/>
</dbReference>
<evidence type="ECO:0000313" key="1">
    <source>
        <dbReference type="EMBL" id="EHJ09420.1"/>
    </source>
</evidence>
<comment type="caution">
    <text evidence="1">The sequence shown here is derived from an EMBL/GenBank/DDBJ whole genome shotgun (WGS) entry which is preliminary data.</text>
</comment>
<dbReference type="AlphaFoldDB" id="G5JEG4"/>
<sequence>MALSTIELILSSPSGSPASVTQGRGIYPNKKRFGWLMQGVMVDRDYSCVIMIK</sequence>
<reference evidence="1 2" key="1">
    <citation type="journal article" date="2011" name="Front. Microbiol.">
        <title>Two Strains of Crocosphaera watsonii with Highly Conserved Genomes are Distinguished by Strain-Specific Features.</title>
        <authorList>
            <person name="Bench S.R."/>
            <person name="Ilikchyan I.N."/>
            <person name="Tripp H.J."/>
            <person name="Zehr J.P."/>
        </authorList>
    </citation>
    <scope>NUCLEOTIDE SEQUENCE [LARGE SCALE GENOMIC DNA]</scope>
    <source>
        <strain evidence="1 2">WH 0003</strain>
    </source>
</reference>
<proteinExistence type="predicted"/>
<organism evidence="1 2">
    <name type="scientific">Crocosphaera watsonii WH 0003</name>
    <dbReference type="NCBI Taxonomy" id="423471"/>
    <lineage>
        <taxon>Bacteria</taxon>
        <taxon>Bacillati</taxon>
        <taxon>Cyanobacteriota</taxon>
        <taxon>Cyanophyceae</taxon>
        <taxon>Oscillatoriophycideae</taxon>
        <taxon>Chroococcales</taxon>
        <taxon>Aphanothecaceae</taxon>
        <taxon>Crocosphaera</taxon>
    </lineage>
</organism>
<evidence type="ECO:0000313" key="2">
    <source>
        <dbReference type="Proteomes" id="UP000003477"/>
    </source>
</evidence>